<proteinExistence type="predicted"/>
<evidence type="ECO:0000313" key="1">
    <source>
        <dbReference type="EMBL" id="KAI8553763.1"/>
    </source>
</evidence>
<sequence length="222" mass="24828">MDNNYAQPLPPGVQSLPNSLPFSASPNQSTQPPPHPFQNSAGFHHHAYFAPNHLFPVPVPIQPIFIPPKVSIHKLGHPHILNMLLIGLILPQLTFSIVTTFNLACPHLLLPDRILRLLTDRPYESASNSRLHLENVRDIEASAQDAVLREQEVATQNIIQSQRHTRGASGPPEDGTDIFSGRHDPNELKEHLLKMTTDHRAEMALKRRKSTVPEEGCFLSFL</sequence>
<accession>A0ACC0NMP5</accession>
<dbReference type="Proteomes" id="UP001062846">
    <property type="component" value="Chromosome 5"/>
</dbReference>
<gene>
    <name evidence="1" type="ORF">RHMOL_Rhmol05G0041400</name>
</gene>
<comment type="caution">
    <text evidence="1">The sequence shown here is derived from an EMBL/GenBank/DDBJ whole genome shotgun (WGS) entry which is preliminary data.</text>
</comment>
<reference evidence="1" key="1">
    <citation type="submission" date="2022-02" db="EMBL/GenBank/DDBJ databases">
        <title>Plant Genome Project.</title>
        <authorList>
            <person name="Zhang R.-G."/>
        </authorList>
    </citation>
    <scope>NUCLEOTIDE SEQUENCE</scope>
    <source>
        <strain evidence="1">AT1</strain>
    </source>
</reference>
<organism evidence="1 2">
    <name type="scientific">Rhododendron molle</name>
    <name type="common">Chinese azalea</name>
    <name type="synonym">Azalea mollis</name>
    <dbReference type="NCBI Taxonomy" id="49168"/>
    <lineage>
        <taxon>Eukaryota</taxon>
        <taxon>Viridiplantae</taxon>
        <taxon>Streptophyta</taxon>
        <taxon>Embryophyta</taxon>
        <taxon>Tracheophyta</taxon>
        <taxon>Spermatophyta</taxon>
        <taxon>Magnoliopsida</taxon>
        <taxon>eudicotyledons</taxon>
        <taxon>Gunneridae</taxon>
        <taxon>Pentapetalae</taxon>
        <taxon>asterids</taxon>
        <taxon>Ericales</taxon>
        <taxon>Ericaceae</taxon>
        <taxon>Ericoideae</taxon>
        <taxon>Rhodoreae</taxon>
        <taxon>Rhododendron</taxon>
    </lineage>
</organism>
<evidence type="ECO:0000313" key="2">
    <source>
        <dbReference type="Proteomes" id="UP001062846"/>
    </source>
</evidence>
<keyword evidence="2" id="KW-1185">Reference proteome</keyword>
<name>A0ACC0NMP5_RHOML</name>
<dbReference type="EMBL" id="CM046392">
    <property type="protein sequence ID" value="KAI8553763.1"/>
    <property type="molecule type" value="Genomic_DNA"/>
</dbReference>
<protein>
    <submittedName>
        <fullName evidence="1">Uncharacterized protein</fullName>
    </submittedName>
</protein>